<gene>
    <name evidence="5" type="primary">yeiP</name>
    <name evidence="5" type="ORF">PSU93_05145</name>
</gene>
<feature type="domain" description="Elongation factor P C-terminal" evidence="3">
    <location>
        <begin position="160"/>
        <end position="215"/>
    </location>
</feature>
<evidence type="ECO:0000256" key="1">
    <source>
        <dbReference type="ARBA" id="ARBA00009479"/>
    </source>
</evidence>
<accession>A0AA43Q2H3</accession>
<comment type="similarity">
    <text evidence="1 2">Belongs to the elongation factor P family.</text>
</comment>
<dbReference type="NCBIfam" id="NF003392">
    <property type="entry name" value="PRK04542.1"/>
    <property type="match status" value="1"/>
</dbReference>
<evidence type="ECO:0000259" key="3">
    <source>
        <dbReference type="SMART" id="SM00841"/>
    </source>
</evidence>
<dbReference type="Pfam" id="PF09285">
    <property type="entry name" value="Elong-fact-P_C"/>
    <property type="match status" value="1"/>
</dbReference>
<sequence length="216" mass="23595">MVSDSGLAHLNYKPLLHVVGKFNREEVCVAKASDLKRGMVVEINGIPHAVKQVDAKSPSSRGASTLYKIRFTNLKTGQKLDESLKGDDFFKDADLVRAKVQFSYIDGDNYIFMDMEDYTQYTLSSADLEGQIDYLTEGLEGIVALLIDDGVLGIELPSSVVLAIVETAPAIKGATASGRTKTARLTTGLEVQVPEYLEPEELIKINTDSGKFMSRA</sequence>
<name>A0AA43Q2H3_9GAMM</name>
<dbReference type="SMART" id="SM01185">
    <property type="entry name" value="EFP"/>
    <property type="match status" value="1"/>
</dbReference>
<dbReference type="Gene3D" id="2.40.50.140">
    <property type="entry name" value="Nucleic acid-binding proteins"/>
    <property type="match status" value="2"/>
</dbReference>
<dbReference type="InterPro" id="IPR013185">
    <property type="entry name" value="Transl_elong_KOW-like"/>
</dbReference>
<dbReference type="InterPro" id="IPR015365">
    <property type="entry name" value="Elong-fact-P_C"/>
</dbReference>
<dbReference type="NCBIfam" id="NF001810">
    <property type="entry name" value="PRK00529.1"/>
    <property type="match status" value="1"/>
</dbReference>
<dbReference type="AlphaFoldDB" id="A0AA43Q2H3"/>
<dbReference type="CDD" id="cd04470">
    <property type="entry name" value="S1_EF-P_repeat_1"/>
    <property type="match status" value="1"/>
</dbReference>
<evidence type="ECO:0000256" key="2">
    <source>
        <dbReference type="HAMAP-Rule" id="MF_00646"/>
    </source>
</evidence>
<comment type="caution">
    <text evidence="5">The sequence shown here is derived from an EMBL/GenBank/DDBJ whole genome shotgun (WGS) entry which is preliminary data.</text>
</comment>
<dbReference type="InterPro" id="IPR008991">
    <property type="entry name" value="Translation_prot_SH3-like_sf"/>
</dbReference>
<organism evidence="5 6">
    <name type="scientific">Candidatus Methylobacter titanis</name>
    <dbReference type="NCBI Taxonomy" id="3053457"/>
    <lineage>
        <taxon>Bacteria</taxon>
        <taxon>Pseudomonadati</taxon>
        <taxon>Pseudomonadota</taxon>
        <taxon>Gammaproteobacteria</taxon>
        <taxon>Methylococcales</taxon>
        <taxon>Methylococcaceae</taxon>
        <taxon>Methylobacter</taxon>
    </lineage>
</organism>
<dbReference type="Pfam" id="PF01132">
    <property type="entry name" value="EFP"/>
    <property type="match status" value="1"/>
</dbReference>
<proteinExistence type="inferred from homology"/>
<dbReference type="InterPro" id="IPR014722">
    <property type="entry name" value="Rib_uL2_dom2"/>
</dbReference>
<dbReference type="SUPFAM" id="SSF50104">
    <property type="entry name" value="Translation proteins SH3-like domain"/>
    <property type="match status" value="1"/>
</dbReference>
<dbReference type="HAMAP" id="MF_00646">
    <property type="entry name" value="EFP"/>
    <property type="match status" value="1"/>
</dbReference>
<dbReference type="InterPro" id="IPR011897">
    <property type="entry name" value="Transl_elong_p-like_YeiP"/>
</dbReference>
<dbReference type="PIRSF" id="PIRSF005901">
    <property type="entry name" value="EF-P"/>
    <property type="match status" value="1"/>
</dbReference>
<dbReference type="SMART" id="SM00841">
    <property type="entry name" value="Elong-fact-P_C"/>
    <property type="match status" value="1"/>
</dbReference>
<dbReference type="GO" id="GO:0043043">
    <property type="term" value="P:peptide biosynthetic process"/>
    <property type="evidence" value="ECO:0007669"/>
    <property type="project" value="InterPro"/>
</dbReference>
<dbReference type="InterPro" id="IPR001059">
    <property type="entry name" value="Transl_elong_P/YeiP_cen"/>
</dbReference>
<evidence type="ECO:0000259" key="4">
    <source>
        <dbReference type="SMART" id="SM01185"/>
    </source>
</evidence>
<dbReference type="InterPro" id="IPR012340">
    <property type="entry name" value="NA-bd_OB-fold"/>
</dbReference>
<protein>
    <recommendedName>
        <fullName evidence="2">Elongation factor P-like protein</fullName>
    </recommendedName>
</protein>
<dbReference type="Proteomes" id="UP001160519">
    <property type="component" value="Unassembled WGS sequence"/>
</dbReference>
<dbReference type="Gene3D" id="2.30.30.30">
    <property type="match status" value="1"/>
</dbReference>
<evidence type="ECO:0000313" key="5">
    <source>
        <dbReference type="EMBL" id="MDI1230519.1"/>
    </source>
</evidence>
<dbReference type="PANTHER" id="PTHR30053">
    <property type="entry name" value="ELONGATION FACTOR P"/>
    <property type="match status" value="1"/>
</dbReference>
<dbReference type="PANTHER" id="PTHR30053:SF14">
    <property type="entry name" value="TRANSLATION ELONGATION FACTOR KOW-LIKE DOMAIN-CONTAINING PROTEIN"/>
    <property type="match status" value="1"/>
</dbReference>
<dbReference type="GO" id="GO:0005829">
    <property type="term" value="C:cytosol"/>
    <property type="evidence" value="ECO:0007669"/>
    <property type="project" value="UniProtKB-ARBA"/>
</dbReference>
<dbReference type="Pfam" id="PF08207">
    <property type="entry name" value="EFP_N"/>
    <property type="match status" value="1"/>
</dbReference>
<reference evidence="5" key="1">
    <citation type="submission" date="2023-01" db="EMBL/GenBank/DDBJ databases">
        <title>Biogeochemical cycle of methane in antarctic sediments.</title>
        <authorList>
            <person name="Roldan D.M."/>
            <person name="Menes R.J."/>
        </authorList>
    </citation>
    <scope>NUCLEOTIDE SEQUENCE [LARGE SCALE GENOMIC DNA]</scope>
    <source>
        <strain evidence="5">K-2018 MAG008</strain>
    </source>
</reference>
<dbReference type="EMBL" id="JAQSDF010000010">
    <property type="protein sequence ID" value="MDI1230519.1"/>
    <property type="molecule type" value="Genomic_DNA"/>
</dbReference>
<dbReference type="GO" id="GO:0003746">
    <property type="term" value="F:translation elongation factor activity"/>
    <property type="evidence" value="ECO:0007669"/>
    <property type="project" value="UniProtKB-UniRule"/>
</dbReference>
<evidence type="ECO:0000313" key="6">
    <source>
        <dbReference type="Proteomes" id="UP001160519"/>
    </source>
</evidence>
<dbReference type="FunFam" id="2.40.50.140:FF:000004">
    <property type="entry name" value="Elongation factor P"/>
    <property type="match status" value="1"/>
</dbReference>
<dbReference type="SUPFAM" id="SSF50249">
    <property type="entry name" value="Nucleic acid-binding proteins"/>
    <property type="match status" value="2"/>
</dbReference>
<dbReference type="InterPro" id="IPR020599">
    <property type="entry name" value="Transl_elong_fac_P/YeiP"/>
</dbReference>
<feature type="domain" description="Translation elongation factor P/YeiP central" evidence="4">
    <location>
        <begin position="97"/>
        <end position="152"/>
    </location>
</feature>
<keyword evidence="6" id="KW-1185">Reference proteome</keyword>